<keyword evidence="4" id="KW-0645">Protease</keyword>
<proteinExistence type="inferred from homology"/>
<keyword evidence="4" id="KW-0378">Hydrolase</keyword>
<dbReference type="PANTHER" id="PTHR12756:SF11">
    <property type="entry name" value="CYTOSOLIC CARBOXYPEPTIDASE 1"/>
    <property type="match status" value="1"/>
</dbReference>
<dbReference type="EMBL" id="JBHTLR010000019">
    <property type="protein sequence ID" value="MFD1217917.1"/>
    <property type="molecule type" value="Genomic_DNA"/>
</dbReference>
<accession>A0ABW3UAN3</accession>
<evidence type="ECO:0000259" key="3">
    <source>
        <dbReference type="PROSITE" id="PS52035"/>
    </source>
</evidence>
<evidence type="ECO:0000256" key="2">
    <source>
        <dbReference type="PROSITE-ProRule" id="PRU01379"/>
    </source>
</evidence>
<name>A0ABW3UAN3_9GAMM</name>
<reference evidence="5" key="1">
    <citation type="journal article" date="2019" name="Int. J. Syst. Evol. Microbiol.">
        <title>The Global Catalogue of Microorganisms (GCM) 10K type strain sequencing project: providing services to taxonomists for standard genome sequencing and annotation.</title>
        <authorList>
            <consortium name="The Broad Institute Genomics Platform"/>
            <consortium name="The Broad Institute Genome Sequencing Center for Infectious Disease"/>
            <person name="Wu L."/>
            <person name="Ma J."/>
        </authorList>
    </citation>
    <scope>NUCLEOTIDE SEQUENCE [LARGE SCALE GENOMIC DNA]</scope>
    <source>
        <strain evidence="5">CCUG 54356</strain>
    </source>
</reference>
<dbReference type="Proteomes" id="UP001597264">
    <property type="component" value="Unassembled WGS sequence"/>
</dbReference>
<dbReference type="InterPro" id="IPR000834">
    <property type="entry name" value="Peptidase_M14"/>
</dbReference>
<feature type="active site" description="Proton donor/acceptor" evidence="2">
    <location>
        <position position="334"/>
    </location>
</feature>
<evidence type="ECO:0000256" key="1">
    <source>
        <dbReference type="ARBA" id="ARBA00001947"/>
    </source>
</evidence>
<dbReference type="PANTHER" id="PTHR12756">
    <property type="entry name" value="CYTOSOLIC CARBOXYPEPTIDASE"/>
    <property type="match status" value="1"/>
</dbReference>
<comment type="caution">
    <text evidence="4">The sequence shown here is derived from an EMBL/GenBank/DDBJ whole genome shotgun (WGS) entry which is preliminary data.</text>
</comment>
<dbReference type="CDD" id="cd06234">
    <property type="entry name" value="M14_PaCCP-like"/>
    <property type="match status" value="1"/>
</dbReference>
<dbReference type="SUPFAM" id="SSF53187">
    <property type="entry name" value="Zn-dependent exopeptidases"/>
    <property type="match status" value="1"/>
</dbReference>
<dbReference type="Pfam" id="PF18027">
    <property type="entry name" value="Pepdidase_M14_N"/>
    <property type="match status" value="1"/>
</dbReference>
<dbReference type="Pfam" id="PF00246">
    <property type="entry name" value="Peptidase_M14"/>
    <property type="match status" value="1"/>
</dbReference>
<comment type="cofactor">
    <cofactor evidence="1">
        <name>Zn(2+)</name>
        <dbReference type="ChEBI" id="CHEBI:29105"/>
    </cofactor>
</comment>
<dbReference type="PROSITE" id="PS52035">
    <property type="entry name" value="PEPTIDASE_M14"/>
    <property type="match status" value="1"/>
</dbReference>
<dbReference type="Gene3D" id="2.60.40.3120">
    <property type="match status" value="1"/>
</dbReference>
<sequence length="379" mass="43201">MYISSAFDSGNIKVIDANSDPIQLAINIDNQSDFYQWFHFRLQGDVGSEYNLQITNAGKAAYPKGWENYRVCASYDRHNWFRIDTEYDGSVLNFTVPLEQPSIYLAYFAPFSWERHLDLIAWVESDERVQSETLGQTLDGRDMTLLTIGNPEHAKQTVWMIARQHPGETMAEWFVEGFLETLLDESNPASRSLLTDTVFYVVPNMNPDGSVRGHLRTNAAGANLNREWQNPSMERSPEVYLVREKMLATGGDIFLDIHGDEALPYNFVAACEGIPGYDEHHAKLEQTFKQAFVKSSADFQVEKGYELDKPGEANMTVGTNWCGHQFRTLALTLEMPFKDNENLPDPIEGWSPNRCRQLAQDMLFPIRETLAFIAENKKS</sequence>
<dbReference type="InterPro" id="IPR050821">
    <property type="entry name" value="Cytosolic_carboxypeptidase"/>
</dbReference>
<dbReference type="InterPro" id="IPR040626">
    <property type="entry name" value="Pepdidase_M14_N"/>
</dbReference>
<dbReference type="SMART" id="SM00631">
    <property type="entry name" value="Zn_pept"/>
    <property type="match status" value="1"/>
</dbReference>
<gene>
    <name evidence="4" type="ORF">ACFQ2X_15020</name>
</gene>
<keyword evidence="4" id="KW-0121">Carboxypeptidase</keyword>
<protein>
    <submittedName>
        <fullName evidence="4">M14-type cytosolic carboxypeptidase</fullName>
    </submittedName>
</protein>
<dbReference type="Gene3D" id="3.40.630.10">
    <property type="entry name" value="Zn peptidases"/>
    <property type="match status" value="1"/>
</dbReference>
<dbReference type="RefSeq" id="WP_230439031.1">
    <property type="nucleotide sequence ID" value="NZ_CP087715.1"/>
</dbReference>
<evidence type="ECO:0000313" key="5">
    <source>
        <dbReference type="Proteomes" id="UP001597264"/>
    </source>
</evidence>
<evidence type="ECO:0000313" key="4">
    <source>
        <dbReference type="EMBL" id="MFD1217917.1"/>
    </source>
</evidence>
<comment type="similarity">
    <text evidence="2">Belongs to the peptidase M14 family.</text>
</comment>
<feature type="domain" description="Peptidase M14" evidence="3">
    <location>
        <begin position="109"/>
        <end position="379"/>
    </location>
</feature>
<organism evidence="4 5">
    <name type="scientific">Microbulbifer celer</name>
    <dbReference type="NCBI Taxonomy" id="435905"/>
    <lineage>
        <taxon>Bacteria</taxon>
        <taxon>Pseudomonadati</taxon>
        <taxon>Pseudomonadota</taxon>
        <taxon>Gammaproteobacteria</taxon>
        <taxon>Cellvibrionales</taxon>
        <taxon>Microbulbiferaceae</taxon>
        <taxon>Microbulbifer</taxon>
    </lineage>
</organism>
<dbReference type="GO" id="GO:0004180">
    <property type="term" value="F:carboxypeptidase activity"/>
    <property type="evidence" value="ECO:0007669"/>
    <property type="project" value="UniProtKB-KW"/>
</dbReference>
<keyword evidence="5" id="KW-1185">Reference proteome</keyword>